<evidence type="ECO:0000313" key="1">
    <source>
        <dbReference type="EMBL" id="MBB6334291.1"/>
    </source>
</evidence>
<dbReference type="EMBL" id="JACHMK010000001">
    <property type="protein sequence ID" value="MBB6334291.1"/>
    <property type="molecule type" value="Genomic_DNA"/>
</dbReference>
<comment type="caution">
    <text evidence="1">The sequence shown here is derived from an EMBL/GenBank/DDBJ whole genome shotgun (WGS) entry which is preliminary data.</text>
</comment>
<dbReference type="Pfam" id="PF18986">
    <property type="entry name" value="DUF5719"/>
    <property type="match status" value="1"/>
</dbReference>
<evidence type="ECO:0000313" key="2">
    <source>
        <dbReference type="Proteomes" id="UP000617426"/>
    </source>
</evidence>
<gene>
    <name evidence="1" type="ORF">HD592_000856</name>
</gene>
<dbReference type="Proteomes" id="UP000617426">
    <property type="component" value="Unassembled WGS sequence"/>
</dbReference>
<name>A0A923E640_9ACTO</name>
<evidence type="ECO:0008006" key="3">
    <source>
        <dbReference type="Google" id="ProtNLM"/>
    </source>
</evidence>
<dbReference type="AlphaFoldDB" id="A0A923E640"/>
<sequence>MRPARIIPLGLVLLGTVFLGAAALTDAVLPAEPVREAPAALVEANARSVALACPTGTIDPFDTTRRALAGIWSSTGLDAGHNAPETLTAQAGGGEALTIPSAMILAGQGGGDLLGLTTTGCAVPSLDQWLAIGPTTVGSDAVLLLSNPTPTPSQVTIEGYGALGPLGEAGQAVTVPANSSVALLPAGWFADEERLVLRVRADGAGVAAFAQVSKMDGEIPKGTTWIPSTTPLKSTTILGVGGEDSSSLLVAVPGEEPAALSITLLTPSGPRALEGGDVRIDAKGVLSIPLTGASTDAIGIRIDSDQAIVATAIQTRIAAAWPGSQERREVISSLVPASAVMTADLPGLASLRSLVDEQLLAEPLRATSIATPSGSGSVDASLLIANPAPEGGAPVAVSLGSERLDLAAGASALIRLGEEGARLRADGPVRAALLISVETPSGALHSAWPIGTAGLVAREAEVRLGP</sequence>
<protein>
    <recommendedName>
        <fullName evidence="3">Large extracellular alpha-helical protein</fullName>
    </recommendedName>
</protein>
<proteinExistence type="predicted"/>
<reference evidence="1" key="1">
    <citation type="submission" date="2020-08" db="EMBL/GenBank/DDBJ databases">
        <title>Sequencing the genomes of 1000 actinobacteria strains.</title>
        <authorList>
            <person name="Klenk H.-P."/>
        </authorList>
    </citation>
    <scope>NUCLEOTIDE SEQUENCE</scope>
    <source>
        <strain evidence="1">DSM 10695</strain>
    </source>
</reference>
<keyword evidence="2" id="KW-1185">Reference proteome</keyword>
<accession>A0A923E640</accession>
<dbReference type="InterPro" id="IPR043777">
    <property type="entry name" value="DUF5719"/>
</dbReference>
<dbReference type="RefSeq" id="WP_184452167.1">
    <property type="nucleotide sequence ID" value="NZ_JACHMK010000001.1"/>
</dbReference>
<organism evidence="1 2">
    <name type="scientific">Schaalia hyovaginalis</name>
    <dbReference type="NCBI Taxonomy" id="29316"/>
    <lineage>
        <taxon>Bacteria</taxon>
        <taxon>Bacillati</taxon>
        <taxon>Actinomycetota</taxon>
        <taxon>Actinomycetes</taxon>
        <taxon>Actinomycetales</taxon>
        <taxon>Actinomycetaceae</taxon>
        <taxon>Schaalia</taxon>
    </lineage>
</organism>